<reference evidence="4 5" key="2">
    <citation type="submission" date="2024-05" db="EMBL/GenBank/DDBJ databases">
        <authorList>
            <person name="Chen Y."/>
            <person name="Shah S."/>
            <person name="Dougan E. K."/>
            <person name="Thang M."/>
            <person name="Chan C."/>
        </authorList>
    </citation>
    <scope>NUCLEOTIDE SEQUENCE [LARGE SCALE GENOMIC DNA]</scope>
</reference>
<gene>
    <name evidence="3" type="ORF">C1SCF055_LOCUS44082</name>
</gene>
<comment type="caution">
    <text evidence="3">The sequence shown here is derived from an EMBL/GenBank/DDBJ whole genome shotgun (WGS) entry which is preliminary data.</text>
</comment>
<evidence type="ECO:0000313" key="5">
    <source>
        <dbReference type="Proteomes" id="UP001152797"/>
    </source>
</evidence>
<evidence type="ECO:0000256" key="2">
    <source>
        <dbReference type="SAM" id="MobiDB-lite"/>
    </source>
</evidence>
<keyword evidence="5" id="KW-1185">Reference proteome</keyword>
<accession>A0A9P1GR85</accession>
<feature type="coiled-coil region" evidence="1">
    <location>
        <begin position="564"/>
        <end position="613"/>
    </location>
</feature>
<dbReference type="AlphaFoldDB" id="A0A9P1GR85"/>
<evidence type="ECO:0000313" key="4">
    <source>
        <dbReference type="EMBL" id="CAL4806901.1"/>
    </source>
</evidence>
<organism evidence="3">
    <name type="scientific">Cladocopium goreaui</name>
    <dbReference type="NCBI Taxonomy" id="2562237"/>
    <lineage>
        <taxon>Eukaryota</taxon>
        <taxon>Sar</taxon>
        <taxon>Alveolata</taxon>
        <taxon>Dinophyceae</taxon>
        <taxon>Suessiales</taxon>
        <taxon>Symbiodiniaceae</taxon>
        <taxon>Cladocopium</taxon>
    </lineage>
</organism>
<evidence type="ECO:0000256" key="1">
    <source>
        <dbReference type="SAM" id="Coils"/>
    </source>
</evidence>
<dbReference type="Proteomes" id="UP001152797">
    <property type="component" value="Unassembled WGS sequence"/>
</dbReference>
<name>A0A9P1GR85_9DINO</name>
<feature type="compositionally biased region" description="Basic and acidic residues" evidence="2">
    <location>
        <begin position="91"/>
        <end position="100"/>
    </location>
</feature>
<evidence type="ECO:0000313" key="3">
    <source>
        <dbReference type="EMBL" id="CAI4019589.1"/>
    </source>
</evidence>
<dbReference type="EMBL" id="CAMXCT020006759">
    <property type="protein sequence ID" value="CAL1172964.1"/>
    <property type="molecule type" value="Genomic_DNA"/>
</dbReference>
<sequence length="948" mass="106405">METPAAPAEETAVGKEPIEECQYPDVTWRMVQGYRQVSLAEEEKLQHFLARNSKKEQEHCKELQPRKLHLRNFSAERGKPATPLNSTKGNSKKEQEHCKELPPRKLHLRIPPKKQGTSTQELHLGTELVERSPAVTMLANQNMLIVTMQACHRHTGSVLAMLSKACSRLNLSDLASECEQVRTIMQDTDTMFATLRDSSTADLSQVLADVKKYASEVVEAESRELQSSLKQRSEAAEHQLNERFKTFSDRLLADAGAAGGATPEGGRKVGEAQLLKKMTNRMTDFESQVSSQIQALSHDVEKKIAFLGTQRMPGGEAAPGVDSLSHELDSVKYDMGELKDVLQSAKAETAQVKRIVLSCERDMEDFTAAMDAVNVDLDEMRARVDSTHSIITSRQRIEATITAEISTMRLDMGDMQEALKAHDAWMEDVSQSLQEAHERCQQLSEDIVVHAQQTQAKLDAKTDLTAWNDMNDDIDASVKTVRDMASALRLEVDSRRRKVDEALSTFRSDLKRLDEKADSQVAEIQRAAEESMAAVNQRLEERSQHSRDLEATLNRHADAHASMNAKVDANLQEVQNRISHVEATLSKQDEDLHKEANDRIENLERHHSNISKETAKRLNALDLRIAGLQGASGESKRDIGKLRDEVNSLTVKSAAHDVDIGKNSDDLRKAERQRLEDNNRHKQDVDGIYEELDQKVYEKNFLSLEDNVTKLTRGAVKLCQVVGVFPGARMNDGTEEELDVDVELLNWEDCAQNLVARVDKTWRQLSSQKYRSILDLVSKKADHSVLRLLQISQQHIESQLDRIRHERELWKEVVDKRAQQPLQLALTLKDPHTGATIPAPQGYSMPGGMAPPGMPITPRGPMPCGSLEPIVPPQPSGSLAGGITFGKADCATKCDVRWQKVWCEQWAEFYEHVVRTERRPVGRSKEIFFSLAWLALDAGIFESNTSRF</sequence>
<dbReference type="EMBL" id="CAMXCT010006759">
    <property type="protein sequence ID" value="CAI4019589.1"/>
    <property type="molecule type" value="Genomic_DNA"/>
</dbReference>
<keyword evidence="1" id="KW-0175">Coiled coil</keyword>
<protein>
    <submittedName>
        <fullName evidence="3">Uncharacterized protein</fullName>
    </submittedName>
</protein>
<reference evidence="3" key="1">
    <citation type="submission" date="2022-10" db="EMBL/GenBank/DDBJ databases">
        <authorList>
            <person name="Chen Y."/>
            <person name="Dougan E. K."/>
            <person name="Chan C."/>
            <person name="Rhodes N."/>
            <person name="Thang M."/>
        </authorList>
    </citation>
    <scope>NUCLEOTIDE SEQUENCE</scope>
</reference>
<feature type="coiled-coil region" evidence="1">
    <location>
        <begin position="426"/>
        <end position="453"/>
    </location>
</feature>
<proteinExistence type="predicted"/>
<dbReference type="EMBL" id="CAMXCT030006759">
    <property type="protein sequence ID" value="CAL4806901.1"/>
    <property type="molecule type" value="Genomic_DNA"/>
</dbReference>
<dbReference type="OrthoDB" id="10255522at2759"/>
<feature type="region of interest" description="Disordered" evidence="2">
    <location>
        <begin position="73"/>
        <end position="100"/>
    </location>
</feature>